<evidence type="ECO:0000313" key="12">
    <source>
        <dbReference type="EMBL" id="CRK99110.1"/>
    </source>
</evidence>
<feature type="domain" description="C2H2-type" evidence="11">
    <location>
        <begin position="375"/>
        <end position="402"/>
    </location>
</feature>
<keyword evidence="2" id="KW-0479">Metal-binding</keyword>
<evidence type="ECO:0000256" key="2">
    <source>
        <dbReference type="ARBA" id="ARBA00022723"/>
    </source>
</evidence>
<keyword evidence="4 9" id="KW-0863">Zinc-finger</keyword>
<dbReference type="GO" id="GO:0000981">
    <property type="term" value="F:DNA-binding transcription factor activity, RNA polymerase II-specific"/>
    <property type="evidence" value="ECO:0007669"/>
    <property type="project" value="TreeGrafter"/>
</dbReference>
<dbReference type="Pfam" id="PF00096">
    <property type="entry name" value="zf-C2H2"/>
    <property type="match status" value="4"/>
</dbReference>
<keyword evidence="5" id="KW-0862">Zinc</keyword>
<dbReference type="InterPro" id="IPR013087">
    <property type="entry name" value="Znf_C2H2_type"/>
</dbReference>
<feature type="compositionally biased region" description="Polar residues" evidence="10">
    <location>
        <begin position="9"/>
        <end position="33"/>
    </location>
</feature>
<reference evidence="12 13" key="1">
    <citation type="submission" date="2015-04" db="EMBL/GenBank/DDBJ databases">
        <authorList>
            <person name="Syromyatnikov M.Y."/>
            <person name="Popov V.N."/>
        </authorList>
    </citation>
    <scope>NUCLEOTIDE SEQUENCE [LARGE SCALE GENOMIC DNA]</scope>
</reference>
<keyword evidence="8" id="KW-0539">Nucleus</keyword>
<sequence length="542" mass="61547">MTMADHHNTNGPSMPCQMSPSNEMEQSDASCNRSDPKKRKRKRLLAVLDKLHHNNTNSNNNNNNILVNNNIIATTTNDDDNVDDDDNQGDDKTININNNMHLARSMQENAEILRNLFALSRSLPTTHPAFPSPFAALSSPSYEHNNNNKNINNNINFIAPSPDKMLLNGRVKMEVKEEVMDEEETTATVQDTKTPLHEFLHHQLPKTTFNNQSLSLRHHHQQQQQSSLFYQHTNGFFPNQIQDAPLDLSMKTFKRRQSSSSTSSSPCLTKQLLMQQTEQKLNAVLHPLGIQVPKDCSISIQTTPNSASSSPHQLPQYYQDLKVSPIVEEIAPGSNNVAYVCPICGQMFSLNDRLAKHIASRHKTKSPASETTKSYVCEVCDRSFARSDMLTRHVRLHTGVKPYTCLTCGQVFSRSDHLSTHQRTHTGEKPYRCPQCNYAACRRDMITRHMRTHARYEQNGQPPRKGTKIKTEKIKMENKVDEPTKLTVNNINNNNDLSMFNQNSLENLNELRMKIQENLLAGNGALMPNDISNLKREIKIEF</sequence>
<dbReference type="PANTHER" id="PTHR24394">
    <property type="entry name" value="ZINC FINGER PROTEIN"/>
    <property type="match status" value="1"/>
</dbReference>
<dbReference type="SUPFAM" id="SSF57667">
    <property type="entry name" value="beta-beta-alpha zinc fingers"/>
    <property type="match status" value="3"/>
</dbReference>
<dbReference type="PROSITE" id="PS00028">
    <property type="entry name" value="ZINC_FINGER_C2H2_1"/>
    <property type="match status" value="3"/>
</dbReference>
<dbReference type="PANTHER" id="PTHR24394:SF29">
    <property type="entry name" value="MYONEURIN"/>
    <property type="match status" value="1"/>
</dbReference>
<evidence type="ECO:0000256" key="3">
    <source>
        <dbReference type="ARBA" id="ARBA00022737"/>
    </source>
</evidence>
<evidence type="ECO:0000259" key="11">
    <source>
        <dbReference type="PROSITE" id="PS50157"/>
    </source>
</evidence>
<organism evidence="12 13">
    <name type="scientific">Clunio marinus</name>
    <dbReference type="NCBI Taxonomy" id="568069"/>
    <lineage>
        <taxon>Eukaryota</taxon>
        <taxon>Metazoa</taxon>
        <taxon>Ecdysozoa</taxon>
        <taxon>Arthropoda</taxon>
        <taxon>Hexapoda</taxon>
        <taxon>Insecta</taxon>
        <taxon>Pterygota</taxon>
        <taxon>Neoptera</taxon>
        <taxon>Endopterygota</taxon>
        <taxon>Diptera</taxon>
        <taxon>Nematocera</taxon>
        <taxon>Chironomoidea</taxon>
        <taxon>Chironomidae</taxon>
        <taxon>Clunio</taxon>
    </lineage>
</organism>
<keyword evidence="3" id="KW-0677">Repeat</keyword>
<dbReference type="PROSITE" id="PS50157">
    <property type="entry name" value="ZINC_FINGER_C2H2_2"/>
    <property type="match status" value="4"/>
</dbReference>
<keyword evidence="6" id="KW-0805">Transcription regulation</keyword>
<evidence type="ECO:0000256" key="4">
    <source>
        <dbReference type="ARBA" id="ARBA00022771"/>
    </source>
</evidence>
<keyword evidence="13" id="KW-1185">Reference proteome</keyword>
<dbReference type="FunFam" id="3.30.160.60:FF:000404">
    <property type="entry name" value="POZ-, AT hook-, and zinc finger-containing protein 1"/>
    <property type="match status" value="1"/>
</dbReference>
<feature type="domain" description="C2H2-type" evidence="11">
    <location>
        <begin position="403"/>
        <end position="430"/>
    </location>
</feature>
<comment type="subcellular location">
    <subcellularLocation>
        <location evidence="1">Nucleus</location>
    </subcellularLocation>
</comment>
<dbReference type="SMART" id="SM00355">
    <property type="entry name" value="ZnF_C2H2"/>
    <property type="match status" value="4"/>
</dbReference>
<evidence type="ECO:0000256" key="10">
    <source>
        <dbReference type="SAM" id="MobiDB-lite"/>
    </source>
</evidence>
<dbReference type="AlphaFoldDB" id="A0A1J1IJ70"/>
<dbReference type="EMBL" id="CVRI01000048">
    <property type="protein sequence ID" value="CRK99110.1"/>
    <property type="molecule type" value="Genomic_DNA"/>
</dbReference>
<evidence type="ECO:0000256" key="8">
    <source>
        <dbReference type="ARBA" id="ARBA00023242"/>
    </source>
</evidence>
<feature type="domain" description="C2H2-type" evidence="11">
    <location>
        <begin position="339"/>
        <end position="367"/>
    </location>
</feature>
<evidence type="ECO:0000313" key="13">
    <source>
        <dbReference type="Proteomes" id="UP000183832"/>
    </source>
</evidence>
<dbReference type="FunFam" id="3.30.160.60:FF:000395">
    <property type="entry name" value="zinc finger protein 513"/>
    <property type="match status" value="1"/>
</dbReference>
<name>A0A1J1IJ70_9DIPT</name>
<protein>
    <submittedName>
        <fullName evidence="12">CLUMA_CG011968, isoform A</fullName>
    </submittedName>
</protein>
<evidence type="ECO:0000256" key="7">
    <source>
        <dbReference type="ARBA" id="ARBA00023163"/>
    </source>
</evidence>
<evidence type="ECO:0000256" key="9">
    <source>
        <dbReference type="PROSITE-ProRule" id="PRU00042"/>
    </source>
</evidence>
<dbReference type="FunFam" id="3.30.160.60:FF:000072">
    <property type="entry name" value="zinc finger protein 143 isoform X1"/>
    <property type="match status" value="1"/>
</dbReference>
<evidence type="ECO:0000256" key="6">
    <source>
        <dbReference type="ARBA" id="ARBA00023015"/>
    </source>
</evidence>
<keyword evidence="7" id="KW-0804">Transcription</keyword>
<dbReference type="InterPro" id="IPR036236">
    <property type="entry name" value="Znf_C2H2_sf"/>
</dbReference>
<proteinExistence type="predicted"/>
<dbReference type="GO" id="GO:0005634">
    <property type="term" value="C:nucleus"/>
    <property type="evidence" value="ECO:0007669"/>
    <property type="project" value="UniProtKB-SubCell"/>
</dbReference>
<dbReference type="GO" id="GO:0008270">
    <property type="term" value="F:zinc ion binding"/>
    <property type="evidence" value="ECO:0007669"/>
    <property type="project" value="UniProtKB-KW"/>
</dbReference>
<accession>A0A1J1IJ70</accession>
<evidence type="ECO:0000256" key="1">
    <source>
        <dbReference type="ARBA" id="ARBA00004123"/>
    </source>
</evidence>
<dbReference type="Gene3D" id="3.30.160.60">
    <property type="entry name" value="Classic Zinc Finger"/>
    <property type="match status" value="3"/>
</dbReference>
<gene>
    <name evidence="12" type="ORF">CLUMA_CG011968</name>
</gene>
<dbReference type="OrthoDB" id="10018191at2759"/>
<evidence type="ECO:0000256" key="5">
    <source>
        <dbReference type="ARBA" id="ARBA00022833"/>
    </source>
</evidence>
<feature type="region of interest" description="Disordered" evidence="10">
    <location>
        <begin position="1"/>
        <end position="40"/>
    </location>
</feature>
<dbReference type="Proteomes" id="UP000183832">
    <property type="component" value="Unassembled WGS sequence"/>
</dbReference>
<dbReference type="STRING" id="568069.A0A1J1IJ70"/>
<feature type="domain" description="C2H2-type" evidence="11">
    <location>
        <begin position="431"/>
        <end position="458"/>
    </location>
</feature>